<dbReference type="GO" id="GO:0016491">
    <property type="term" value="F:oxidoreductase activity"/>
    <property type="evidence" value="ECO:0007669"/>
    <property type="project" value="UniProtKB-ARBA"/>
</dbReference>
<dbReference type="AlphaFoldDB" id="A0A381XZF8"/>
<proteinExistence type="predicted"/>
<dbReference type="SUPFAM" id="SSF51197">
    <property type="entry name" value="Clavaminate synthase-like"/>
    <property type="match status" value="1"/>
</dbReference>
<dbReference type="Pfam" id="PF05721">
    <property type="entry name" value="PhyH"/>
    <property type="match status" value="1"/>
</dbReference>
<dbReference type="InterPro" id="IPR008775">
    <property type="entry name" value="Phytyl_CoA_dOase-like"/>
</dbReference>
<gene>
    <name evidence="1" type="ORF">METZ01_LOCUS122874</name>
</gene>
<sequence length="269" mass="29856">MLSNKQREFYFENGYLIVEGLLSDEKLGRARMALEERYVLEGDQAGSESVYSPGVRRLANLFSKGRIWEEIAVEPMAIEVARLTIGNEVRWQAMNFHDPMPGESAAHQAIHADRSFFPNCTGYMNVCWVIDDMTVENGATRFVPSSHKGPWPRDVLNDKEACGVMDGEIYTECPAGTAIFTHGDVWHGGRANYSQSTRRALHLGFACVNTAPQSEISGTLTSEIRERLGKHSALIPGTLESFGLSKSQFAGRNHLEVIDTSNTGKRVQS</sequence>
<dbReference type="Gene3D" id="2.60.120.620">
    <property type="entry name" value="q2cbj1_9rhob like domain"/>
    <property type="match status" value="1"/>
</dbReference>
<reference evidence="1" key="1">
    <citation type="submission" date="2018-05" db="EMBL/GenBank/DDBJ databases">
        <authorList>
            <person name="Lanie J.A."/>
            <person name="Ng W.-L."/>
            <person name="Kazmierczak K.M."/>
            <person name="Andrzejewski T.M."/>
            <person name="Davidsen T.M."/>
            <person name="Wayne K.J."/>
            <person name="Tettelin H."/>
            <person name="Glass J.I."/>
            <person name="Rusch D."/>
            <person name="Podicherti R."/>
            <person name="Tsui H.-C.T."/>
            <person name="Winkler M.E."/>
        </authorList>
    </citation>
    <scope>NUCLEOTIDE SEQUENCE</scope>
</reference>
<dbReference type="EMBL" id="UINC01016902">
    <property type="protein sequence ID" value="SVA70020.1"/>
    <property type="molecule type" value="Genomic_DNA"/>
</dbReference>
<dbReference type="PANTHER" id="PTHR20883">
    <property type="entry name" value="PHYTANOYL-COA DIOXYGENASE DOMAIN CONTAINING 1"/>
    <property type="match status" value="1"/>
</dbReference>
<organism evidence="1">
    <name type="scientific">marine metagenome</name>
    <dbReference type="NCBI Taxonomy" id="408172"/>
    <lineage>
        <taxon>unclassified sequences</taxon>
        <taxon>metagenomes</taxon>
        <taxon>ecological metagenomes</taxon>
    </lineage>
</organism>
<name>A0A381XZF8_9ZZZZ</name>
<evidence type="ECO:0008006" key="2">
    <source>
        <dbReference type="Google" id="ProtNLM"/>
    </source>
</evidence>
<evidence type="ECO:0000313" key="1">
    <source>
        <dbReference type="EMBL" id="SVA70020.1"/>
    </source>
</evidence>
<protein>
    <recommendedName>
        <fullName evidence="2">Phytanoyl-CoA dioxygenase</fullName>
    </recommendedName>
</protein>
<dbReference type="PANTHER" id="PTHR20883:SF48">
    <property type="entry name" value="ECTOINE DIOXYGENASE"/>
    <property type="match status" value="1"/>
</dbReference>
<accession>A0A381XZF8</accession>
<dbReference type="GO" id="GO:0046872">
    <property type="term" value="F:metal ion binding"/>
    <property type="evidence" value="ECO:0007669"/>
    <property type="project" value="UniProtKB-ARBA"/>
</dbReference>